<dbReference type="EMBL" id="MU266327">
    <property type="protein sequence ID" value="KAH7931277.1"/>
    <property type="molecule type" value="Genomic_DNA"/>
</dbReference>
<dbReference type="Proteomes" id="UP000790709">
    <property type="component" value="Unassembled WGS sequence"/>
</dbReference>
<gene>
    <name evidence="1" type="ORF">BV22DRAFT_1115648</name>
</gene>
<accession>A0ACB8C1Q7</accession>
<sequence>MLESLDLTQQELPITSYFSRGKKENRPVVYSSKKKRKRNISGEGGDDARPTPTKRGKGSVSKDAQPPVENVSEVVGGLAVARSGALRTGLGTPSGEPSRKQRRSPRDPAPQTFFGRKGGRTSATSEGSQSASKLHDAAVDDILDLTKSDDDEGLSISREKETPARGASKSQTGKPIPGRLASTTQSLATPPPTNQPKKRASIASRLNDTPSIAPFTARRSPRPARVCLPTPETTVRKPPFTHKLSLLGASGSSPDEASPPSEFDALIPPLSLNPTSINDGLSAMEFSGTNSGSVADDERSPSQVAGVGPRADESEENPFISLAAEVREAHVTDPSGLSPATVTLGTAEEARRHPSSASPSTEEHHDFSQPPFVLSSQSQYLLGLDATPRRKRTSIFPSPTRGDLMSPSRRSGAVPSSQTQEEREMFMSMPPPLIPAGLIGRPENGEPAYVYSPKSPFKRHMELPCLKSVTPRRTTQSKYQRSRQFTLGSSSITSPSRSPANTTPTCSRIIAALQRRRMSTLDSPSRRSAKKSPTRRTSLEEPSGIEDDDSATEPESDSEMVRFVAELSRKRAQQQNDSLTEAESDTEIVQFVARLSRGQAQLQSPPTSTAAQKSPRARRSSGSGLLRSIASEPSFCYDGTATLMRDGAGPSISGRYTRRGVNRDPFDFADSSLPSVVRDFMDMFEGSDSSYPPDFPESLRC</sequence>
<name>A0ACB8C1Q7_9AGAM</name>
<protein>
    <submittedName>
        <fullName evidence="1">Uncharacterized protein</fullName>
    </submittedName>
</protein>
<evidence type="ECO:0000313" key="1">
    <source>
        <dbReference type="EMBL" id="KAH7931277.1"/>
    </source>
</evidence>
<proteinExistence type="predicted"/>
<reference evidence="1" key="1">
    <citation type="journal article" date="2021" name="New Phytol.">
        <title>Evolutionary innovations through gain and loss of genes in the ectomycorrhizal Boletales.</title>
        <authorList>
            <person name="Wu G."/>
            <person name="Miyauchi S."/>
            <person name="Morin E."/>
            <person name="Kuo A."/>
            <person name="Drula E."/>
            <person name="Varga T."/>
            <person name="Kohler A."/>
            <person name="Feng B."/>
            <person name="Cao Y."/>
            <person name="Lipzen A."/>
            <person name="Daum C."/>
            <person name="Hundley H."/>
            <person name="Pangilinan J."/>
            <person name="Johnson J."/>
            <person name="Barry K."/>
            <person name="LaButti K."/>
            <person name="Ng V."/>
            <person name="Ahrendt S."/>
            <person name="Min B."/>
            <person name="Choi I.G."/>
            <person name="Park H."/>
            <person name="Plett J.M."/>
            <person name="Magnuson J."/>
            <person name="Spatafora J.W."/>
            <person name="Nagy L.G."/>
            <person name="Henrissat B."/>
            <person name="Grigoriev I.V."/>
            <person name="Yang Z.L."/>
            <person name="Xu J."/>
            <person name="Martin F.M."/>
        </authorList>
    </citation>
    <scope>NUCLEOTIDE SEQUENCE</scope>
    <source>
        <strain evidence="1">KUC20120723A-06</strain>
    </source>
</reference>
<comment type="caution">
    <text evidence="1">The sequence shown here is derived from an EMBL/GenBank/DDBJ whole genome shotgun (WGS) entry which is preliminary data.</text>
</comment>
<keyword evidence="2" id="KW-1185">Reference proteome</keyword>
<evidence type="ECO:0000313" key="2">
    <source>
        <dbReference type="Proteomes" id="UP000790709"/>
    </source>
</evidence>
<organism evidence="1 2">
    <name type="scientific">Leucogyrophana mollusca</name>
    <dbReference type="NCBI Taxonomy" id="85980"/>
    <lineage>
        <taxon>Eukaryota</taxon>
        <taxon>Fungi</taxon>
        <taxon>Dikarya</taxon>
        <taxon>Basidiomycota</taxon>
        <taxon>Agaricomycotina</taxon>
        <taxon>Agaricomycetes</taxon>
        <taxon>Agaricomycetidae</taxon>
        <taxon>Boletales</taxon>
        <taxon>Boletales incertae sedis</taxon>
        <taxon>Leucogyrophana</taxon>
    </lineage>
</organism>